<reference evidence="1 2" key="1">
    <citation type="submission" date="2014-03" db="EMBL/GenBank/DDBJ databases">
        <authorList>
            <person name="Urmite Genomes U."/>
        </authorList>
    </citation>
    <scope>NUCLEOTIDE SEQUENCE [LARGE SCALE GENOMIC DNA]</scope>
    <source>
        <strain evidence="1 2">Vm-5</strain>
    </source>
</reference>
<reference evidence="2" key="2">
    <citation type="submission" date="2014-05" db="EMBL/GenBank/DDBJ databases">
        <title>Draft genome sequence of Virgibacillus massiliensis Vm-5.</title>
        <authorList>
            <person name="Khelaifia S."/>
            <person name="Croce O."/>
            <person name="Lagier J.C."/>
            <person name="Raoult D."/>
        </authorList>
    </citation>
    <scope>NUCLEOTIDE SEQUENCE [LARGE SCALE GENOMIC DNA]</scope>
    <source>
        <strain evidence="2">Vm-5</strain>
    </source>
</reference>
<name>A0A024QDI1_9BACI</name>
<comment type="caution">
    <text evidence="1">The sequence shown here is derived from an EMBL/GenBank/DDBJ whole genome shotgun (WGS) entry which is preliminary data.</text>
</comment>
<dbReference type="EMBL" id="CCDP010000002">
    <property type="protein sequence ID" value="CDQ40598.1"/>
    <property type="molecule type" value="Genomic_DNA"/>
</dbReference>
<accession>A0A024QDI1</accession>
<sequence length="77" mass="8648">MFNGKLASAEAVKCYDDVLKSINDLNEDNAKALLKQVYARLDIVQNGNGEYKSEQCVTDLISSFTELVRFANNKEEN</sequence>
<dbReference type="Proteomes" id="UP000028875">
    <property type="component" value="Unassembled WGS sequence"/>
</dbReference>
<protein>
    <submittedName>
        <fullName evidence="1">Uncharacterized protein</fullName>
    </submittedName>
</protein>
<dbReference type="AlphaFoldDB" id="A0A024QDI1"/>
<keyword evidence="2" id="KW-1185">Reference proteome</keyword>
<organism evidence="1 2">
    <name type="scientific">Virgibacillus massiliensis</name>
    <dbReference type="NCBI Taxonomy" id="1462526"/>
    <lineage>
        <taxon>Bacteria</taxon>
        <taxon>Bacillati</taxon>
        <taxon>Bacillota</taxon>
        <taxon>Bacilli</taxon>
        <taxon>Bacillales</taxon>
        <taxon>Bacillaceae</taxon>
        <taxon>Virgibacillus</taxon>
    </lineage>
</organism>
<proteinExistence type="predicted"/>
<evidence type="ECO:0000313" key="2">
    <source>
        <dbReference type="Proteomes" id="UP000028875"/>
    </source>
</evidence>
<gene>
    <name evidence="1" type="ORF">BN990_02924</name>
</gene>
<dbReference type="STRING" id="1462526.BN990_02924"/>
<dbReference type="OrthoDB" id="2973793at2"/>
<dbReference type="RefSeq" id="WP_021292325.1">
    <property type="nucleotide sequence ID" value="NZ_BNER01000006.1"/>
</dbReference>
<evidence type="ECO:0000313" key="1">
    <source>
        <dbReference type="EMBL" id="CDQ40598.1"/>
    </source>
</evidence>